<feature type="region of interest" description="Disordered" evidence="1">
    <location>
        <begin position="232"/>
        <end position="252"/>
    </location>
</feature>
<dbReference type="AlphaFoldDB" id="A0A2Z7A925"/>
<dbReference type="Proteomes" id="UP000250235">
    <property type="component" value="Unassembled WGS sequence"/>
</dbReference>
<proteinExistence type="predicted"/>
<feature type="compositionally biased region" description="Basic and acidic residues" evidence="1">
    <location>
        <begin position="314"/>
        <end position="333"/>
    </location>
</feature>
<protein>
    <submittedName>
        <fullName evidence="2">Uncharacterized protein</fullName>
    </submittedName>
</protein>
<feature type="region of interest" description="Disordered" evidence="1">
    <location>
        <begin position="270"/>
        <end position="289"/>
    </location>
</feature>
<accession>A0A2Z7A925</accession>
<feature type="region of interest" description="Disordered" evidence="1">
    <location>
        <begin position="294"/>
        <end position="341"/>
    </location>
</feature>
<evidence type="ECO:0000313" key="3">
    <source>
        <dbReference type="Proteomes" id="UP000250235"/>
    </source>
</evidence>
<name>A0A2Z7A925_9LAMI</name>
<evidence type="ECO:0000313" key="2">
    <source>
        <dbReference type="EMBL" id="KZV17905.1"/>
    </source>
</evidence>
<keyword evidence="3" id="KW-1185">Reference proteome</keyword>
<organism evidence="2 3">
    <name type="scientific">Dorcoceras hygrometricum</name>
    <dbReference type="NCBI Taxonomy" id="472368"/>
    <lineage>
        <taxon>Eukaryota</taxon>
        <taxon>Viridiplantae</taxon>
        <taxon>Streptophyta</taxon>
        <taxon>Embryophyta</taxon>
        <taxon>Tracheophyta</taxon>
        <taxon>Spermatophyta</taxon>
        <taxon>Magnoliopsida</taxon>
        <taxon>eudicotyledons</taxon>
        <taxon>Gunneridae</taxon>
        <taxon>Pentapetalae</taxon>
        <taxon>asterids</taxon>
        <taxon>lamiids</taxon>
        <taxon>Lamiales</taxon>
        <taxon>Gesneriaceae</taxon>
        <taxon>Didymocarpoideae</taxon>
        <taxon>Trichosporeae</taxon>
        <taxon>Loxocarpinae</taxon>
        <taxon>Dorcoceras</taxon>
    </lineage>
</organism>
<evidence type="ECO:0000256" key="1">
    <source>
        <dbReference type="SAM" id="MobiDB-lite"/>
    </source>
</evidence>
<reference evidence="2 3" key="1">
    <citation type="journal article" date="2015" name="Proc. Natl. Acad. Sci. U.S.A.">
        <title>The resurrection genome of Boea hygrometrica: A blueprint for survival of dehydration.</title>
        <authorList>
            <person name="Xiao L."/>
            <person name="Yang G."/>
            <person name="Zhang L."/>
            <person name="Yang X."/>
            <person name="Zhao S."/>
            <person name="Ji Z."/>
            <person name="Zhou Q."/>
            <person name="Hu M."/>
            <person name="Wang Y."/>
            <person name="Chen M."/>
            <person name="Xu Y."/>
            <person name="Jin H."/>
            <person name="Xiao X."/>
            <person name="Hu G."/>
            <person name="Bao F."/>
            <person name="Hu Y."/>
            <person name="Wan P."/>
            <person name="Li L."/>
            <person name="Deng X."/>
            <person name="Kuang T."/>
            <person name="Xiang C."/>
            <person name="Zhu J.K."/>
            <person name="Oliver M.J."/>
            <person name="He Y."/>
        </authorList>
    </citation>
    <scope>NUCLEOTIDE SEQUENCE [LARGE SCALE GENOMIC DNA]</scope>
    <source>
        <strain evidence="3">cv. XS01</strain>
    </source>
</reference>
<dbReference type="EMBL" id="KV017760">
    <property type="protein sequence ID" value="KZV17905.1"/>
    <property type="molecule type" value="Genomic_DNA"/>
</dbReference>
<gene>
    <name evidence="2" type="ORF">F511_06832</name>
</gene>
<sequence length="367" mass="40644">MRRRAAAVCRPLRGRTCSDHLVEEIPFRDKFVSSSVQTDEGAVFPVVDRIRRFSGANLKLPMRPRERNPDPPLCQHVYVEEIREQVIEEISSFFSSFSLRRLAVLGRMISIAGSWTVIEGMDRWVRECSSTTSIERTQLLQEPAVTTLAPICIFVEPVQDPDSRPPFSGIWKLAKFCVDIVQFNIFGHLLPVGTFSLCRAIVAVGTIVDLEADPTEFLGVFRRRLDVDINFSSSSSTSSSSEHLNSSRASSSSDSRMLFTADDLHEIHSSDDVLPVGETPGAQISLPTAAYINRGRDDKKGEGSSSCGPQPPDDQNRPGDSGRGRGSRSEPPRKRGGSTSSRVFNIGLENEAELFLVFQFFVQISCT</sequence>